<keyword evidence="3" id="KW-0378">Hydrolase</keyword>
<dbReference type="PANTHER" id="PTHR11472:SF34">
    <property type="entry name" value="REGULATOR OF TELOMERE ELONGATION HELICASE 1"/>
    <property type="match status" value="1"/>
</dbReference>
<dbReference type="InterPro" id="IPR027417">
    <property type="entry name" value="P-loop_NTPase"/>
</dbReference>
<evidence type="ECO:0000256" key="7">
    <source>
        <dbReference type="ARBA" id="ARBA00048954"/>
    </source>
</evidence>
<evidence type="ECO:0000256" key="5">
    <source>
        <dbReference type="ARBA" id="ARBA00038058"/>
    </source>
</evidence>
<dbReference type="PANTHER" id="PTHR11472">
    <property type="entry name" value="DNA REPAIR DEAD HELICASE RAD3/XP-D SUBFAMILY MEMBER"/>
    <property type="match status" value="1"/>
</dbReference>
<reference evidence="10 11" key="1">
    <citation type="submission" date="2019-03" db="EMBL/GenBank/DDBJ databases">
        <title>Genomic Encyclopedia of Type Strains, Phase IV (KMG-IV): sequencing the most valuable type-strain genomes for metagenomic binning, comparative biology and taxonomic classification.</title>
        <authorList>
            <person name="Goeker M."/>
        </authorList>
    </citation>
    <scope>NUCLEOTIDE SEQUENCE [LARGE SCALE GENOMIC DNA]</scope>
    <source>
        <strain evidence="10 11">DSM 21944</strain>
    </source>
</reference>
<dbReference type="InterPro" id="IPR045028">
    <property type="entry name" value="DinG/Rad3-like"/>
</dbReference>
<dbReference type="PROSITE" id="PS51193">
    <property type="entry name" value="HELICASE_ATP_BIND_2"/>
    <property type="match status" value="1"/>
</dbReference>
<evidence type="ECO:0000313" key="11">
    <source>
        <dbReference type="Proteomes" id="UP000294599"/>
    </source>
</evidence>
<evidence type="ECO:0000256" key="3">
    <source>
        <dbReference type="ARBA" id="ARBA00022801"/>
    </source>
</evidence>
<comment type="cofactor">
    <cofactor evidence="1">
        <name>[4Fe-4S] cluster</name>
        <dbReference type="ChEBI" id="CHEBI:49883"/>
    </cofactor>
</comment>
<comment type="catalytic activity">
    <reaction evidence="7">
        <text>ATP + H2O = ADP + phosphate + H(+)</text>
        <dbReference type="Rhea" id="RHEA:13065"/>
        <dbReference type="ChEBI" id="CHEBI:15377"/>
        <dbReference type="ChEBI" id="CHEBI:15378"/>
        <dbReference type="ChEBI" id="CHEBI:30616"/>
        <dbReference type="ChEBI" id="CHEBI:43474"/>
        <dbReference type="ChEBI" id="CHEBI:456216"/>
        <dbReference type="EC" id="5.6.2.3"/>
    </reaction>
</comment>
<dbReference type="InterPro" id="IPR011545">
    <property type="entry name" value="DEAD/DEAH_box_helicase_dom"/>
</dbReference>
<dbReference type="RefSeq" id="WP_123521687.1">
    <property type="nucleotide sequence ID" value="NZ_JBHLWF010000088.1"/>
</dbReference>
<evidence type="ECO:0000256" key="6">
    <source>
        <dbReference type="ARBA" id="ARBA00044969"/>
    </source>
</evidence>
<keyword evidence="4" id="KW-0067">ATP-binding</keyword>
<keyword evidence="11" id="KW-1185">Reference proteome</keyword>
<evidence type="ECO:0000313" key="10">
    <source>
        <dbReference type="EMBL" id="TCT00166.1"/>
    </source>
</evidence>
<accession>A0A4S3KWG9</accession>
<dbReference type="GO" id="GO:0043139">
    <property type="term" value="F:5'-3' DNA helicase activity"/>
    <property type="evidence" value="ECO:0007669"/>
    <property type="project" value="UniProtKB-EC"/>
</dbReference>
<dbReference type="Pfam" id="PF13307">
    <property type="entry name" value="Helicase_C_2"/>
    <property type="match status" value="1"/>
</dbReference>
<keyword evidence="2" id="KW-0547">Nucleotide-binding</keyword>
<protein>
    <recommendedName>
        <fullName evidence="6">DNA 5'-3' helicase</fullName>
        <ecNumber evidence="6">5.6.2.3</ecNumber>
    </recommendedName>
</protein>
<keyword evidence="10" id="KW-0347">Helicase</keyword>
<evidence type="ECO:0000256" key="2">
    <source>
        <dbReference type="ARBA" id="ARBA00022741"/>
    </source>
</evidence>
<dbReference type="GO" id="GO:0006281">
    <property type="term" value="P:DNA repair"/>
    <property type="evidence" value="ECO:0007669"/>
    <property type="project" value="TreeGrafter"/>
</dbReference>
<dbReference type="GO" id="GO:0003676">
    <property type="term" value="F:nucleic acid binding"/>
    <property type="evidence" value="ECO:0007669"/>
    <property type="project" value="InterPro"/>
</dbReference>
<dbReference type="InterPro" id="IPR014013">
    <property type="entry name" value="Helic_SF1/SF2_ATP-bd_DinG/Rad3"/>
</dbReference>
<dbReference type="GO" id="GO:0016818">
    <property type="term" value="F:hydrolase activity, acting on acid anhydrides, in phosphorus-containing anhydrides"/>
    <property type="evidence" value="ECO:0007669"/>
    <property type="project" value="InterPro"/>
</dbReference>
<dbReference type="SMART" id="SM00491">
    <property type="entry name" value="HELICc2"/>
    <property type="match status" value="1"/>
</dbReference>
<comment type="similarity">
    <text evidence="5">Belongs to the helicase family. DinG subfamily.</text>
</comment>
<gene>
    <name evidence="10" type="ORF">EDC25_104158</name>
</gene>
<dbReference type="Gene3D" id="3.40.50.300">
    <property type="entry name" value="P-loop containing nucleotide triphosphate hydrolases"/>
    <property type="match status" value="2"/>
</dbReference>
<feature type="domain" description="Helicase ATP-binding" evidence="9">
    <location>
        <begin position="28"/>
        <end position="313"/>
    </location>
</feature>
<proteinExistence type="inferred from homology"/>
<dbReference type="InterPro" id="IPR006555">
    <property type="entry name" value="ATP-dep_Helicase_C"/>
</dbReference>
<feature type="region of interest" description="Disordered" evidence="8">
    <location>
        <begin position="371"/>
        <end position="393"/>
    </location>
</feature>
<evidence type="ECO:0000256" key="8">
    <source>
        <dbReference type="SAM" id="MobiDB-lite"/>
    </source>
</evidence>
<evidence type="ECO:0000256" key="4">
    <source>
        <dbReference type="ARBA" id="ARBA00022840"/>
    </source>
</evidence>
<dbReference type="Pfam" id="PF00270">
    <property type="entry name" value="DEAD"/>
    <property type="match status" value="1"/>
</dbReference>
<dbReference type="SMART" id="SM00487">
    <property type="entry name" value="DEXDc"/>
    <property type="match status" value="1"/>
</dbReference>
<dbReference type="InterPro" id="IPR014001">
    <property type="entry name" value="Helicase_ATP-bd"/>
</dbReference>
<dbReference type="OrthoDB" id="9805194at2"/>
<dbReference type="SUPFAM" id="SSF52540">
    <property type="entry name" value="P-loop containing nucleoside triphosphate hydrolases"/>
    <property type="match status" value="2"/>
</dbReference>
<evidence type="ECO:0000259" key="9">
    <source>
        <dbReference type="PROSITE" id="PS51193"/>
    </source>
</evidence>
<dbReference type="AlphaFoldDB" id="A0A4S3KWG9"/>
<dbReference type="EC" id="5.6.2.3" evidence="6"/>
<name>A0A4S3KWG9_9GAMM</name>
<dbReference type="GO" id="GO:0005524">
    <property type="term" value="F:ATP binding"/>
    <property type="evidence" value="ECO:0007669"/>
    <property type="project" value="UniProtKB-KW"/>
</dbReference>
<organism evidence="10 11">
    <name type="scientific">Pseudofulvimonas gallinarii</name>
    <dbReference type="NCBI Taxonomy" id="634155"/>
    <lineage>
        <taxon>Bacteria</taxon>
        <taxon>Pseudomonadati</taxon>
        <taxon>Pseudomonadota</taxon>
        <taxon>Gammaproteobacteria</taxon>
        <taxon>Lysobacterales</taxon>
        <taxon>Rhodanobacteraceae</taxon>
        <taxon>Pseudofulvimonas</taxon>
    </lineage>
</organism>
<evidence type="ECO:0000256" key="1">
    <source>
        <dbReference type="ARBA" id="ARBA00001966"/>
    </source>
</evidence>
<dbReference type="Proteomes" id="UP000294599">
    <property type="component" value="Unassembled WGS sequence"/>
</dbReference>
<comment type="caution">
    <text evidence="10">The sequence shown here is derived from an EMBL/GenBank/DDBJ whole genome shotgun (WGS) entry which is preliminary data.</text>
</comment>
<sequence>MSHLFAHDGGDAAEDAGAAAHVLGPAGQFARKVEGFRVRSGQLDLAQAIEQAIEGREALVAEAGTGTGKTYAYLVPALLSGQRVIVSTGTKALQDQLYQRDLPRVCRTLGLRPRTALLKGRGNYVCLYRLDQTWREGRFARREDAEVIQRLREFAASSGDGDLDVFPELAEDAGLRARVTSSRDNCLGGECPLYADCFVVKARRAAQDADVVVVNHHLLLADFALKQEGFGEILPGAGAFVLDEAHQFPETAAQFLGASLSDYMLREIAADLMRECGDVSGALGVVRAPLDALDATIKQLRLAFEGQPSRGAAGSLAGQEAIIAALASLERALDDLAAVLAGLAGSSSGMDTLAERVHDAITRLRRWRRDLDGNGDDDAHPPSQAQDGEPGQVDEDEAIRWYELSQRGFRFSLTPLNVAGPLAQFRAQSRAAWIHTSATLAVAGDFDLFRRRMGLPDAPVLALESPFDYSQQSLLYLPRGLPEPNHSAWQGAMFDHVVELLRASGGRALLLFTSHRALRFVAQALPEEVDFPLFVQGTAGKHRLLEQFRESGNGVLLGAASFWEGVDVPGEALSLVVIDRLPFAPPDDPVLSARMAAIRNEGGDPFNDWQVPQAALALKQGVGRLIRSQDDRGVVALLDPRARGKSYGRRILAALPPMPVTDDAERVRAFFAPRDVE</sequence>
<feature type="compositionally biased region" description="Basic and acidic residues" evidence="8">
    <location>
        <begin position="371"/>
        <end position="380"/>
    </location>
</feature>
<dbReference type="EMBL" id="SMAF01000004">
    <property type="protein sequence ID" value="TCT00166.1"/>
    <property type="molecule type" value="Genomic_DNA"/>
</dbReference>